<dbReference type="RefSeq" id="WP_165381107.1">
    <property type="nucleotide sequence ID" value="NZ_JAPEQW010000003.1"/>
</dbReference>
<sequence>MVTALMRMNPECTEFKAEKELYLLNDYDKNQILKPSLALGFHAEDF</sequence>
<name>A0ABT3NFA1_9GAMM</name>
<keyword evidence="2" id="KW-1185">Reference proteome</keyword>
<accession>A0ABT3NFA1</accession>
<gene>
    <name evidence="1" type="ORF">OKC24_03485</name>
</gene>
<reference evidence="1 2" key="1">
    <citation type="submission" date="2022-11" db="EMBL/GenBank/DDBJ databases">
        <title>Acinetobacter entericus sp. nov., isolated from the gut of the plastic-eating larvae of the Coleoptera insect Zophobas atratus.</title>
        <authorList>
            <person name="Dong X."/>
            <person name="Yang Y."/>
        </authorList>
    </citation>
    <scope>NUCLEOTIDE SEQUENCE [LARGE SCALE GENOMIC DNA]</scope>
    <source>
        <strain evidence="1 2">BIT-DXN8</strain>
    </source>
</reference>
<proteinExistence type="predicted"/>
<dbReference type="EMBL" id="JAPEQW010000003">
    <property type="protein sequence ID" value="MCW8038244.1"/>
    <property type="molecule type" value="Genomic_DNA"/>
</dbReference>
<organism evidence="1 2">
    <name type="scientific">Acinetobacter entericus</name>
    <dbReference type="NCBI Taxonomy" id="2989714"/>
    <lineage>
        <taxon>Bacteria</taxon>
        <taxon>Pseudomonadati</taxon>
        <taxon>Pseudomonadota</taxon>
        <taxon>Gammaproteobacteria</taxon>
        <taxon>Moraxellales</taxon>
        <taxon>Moraxellaceae</taxon>
        <taxon>Acinetobacter</taxon>
    </lineage>
</organism>
<evidence type="ECO:0000313" key="1">
    <source>
        <dbReference type="EMBL" id="MCW8038244.1"/>
    </source>
</evidence>
<protein>
    <submittedName>
        <fullName evidence="1">Uncharacterized protein</fullName>
    </submittedName>
</protein>
<comment type="caution">
    <text evidence="1">The sequence shown here is derived from an EMBL/GenBank/DDBJ whole genome shotgun (WGS) entry which is preliminary data.</text>
</comment>
<dbReference type="Proteomes" id="UP001209682">
    <property type="component" value="Unassembled WGS sequence"/>
</dbReference>
<evidence type="ECO:0000313" key="2">
    <source>
        <dbReference type="Proteomes" id="UP001209682"/>
    </source>
</evidence>